<reference evidence="1" key="2">
    <citation type="submission" date="2022-06" db="EMBL/GenBank/DDBJ databases">
        <title>Xiashengella guii gen. nov. sp. nov., a bacterium isolated form anaerobic digestion tank.</title>
        <authorList>
            <person name="Huang H."/>
        </authorList>
    </citation>
    <scope>NUCLEOTIDE SEQUENCE</scope>
    <source>
        <strain evidence="1">Ai-910</strain>
    </source>
</reference>
<proteinExistence type="predicted"/>
<protein>
    <submittedName>
        <fullName evidence="1">BREX-1 system phosphatase PglZ type A</fullName>
    </submittedName>
</protein>
<dbReference type="NCBIfam" id="TIGR02687">
    <property type="entry name" value="BREX-1 system phosphatase PglZ type A"/>
    <property type="match status" value="1"/>
</dbReference>
<name>A0A9J6ZRV4_9BACT</name>
<evidence type="ECO:0000313" key="1">
    <source>
        <dbReference type="EMBL" id="URW80668.1"/>
    </source>
</evidence>
<keyword evidence="2" id="KW-1185">Reference proteome</keyword>
<dbReference type="InterPro" id="IPR014060">
    <property type="entry name" value="PglZ"/>
</dbReference>
<gene>
    <name evidence="1" type="primary">pglZ</name>
    <name evidence="1" type="ORF">M9189_04800</name>
</gene>
<dbReference type="AlphaFoldDB" id="A0A9J6ZRV4"/>
<reference evidence="1" key="1">
    <citation type="submission" date="2022-05" db="EMBL/GenBank/DDBJ databases">
        <authorList>
            <person name="Sun X."/>
        </authorList>
    </citation>
    <scope>NUCLEOTIDE SEQUENCE</scope>
    <source>
        <strain evidence="1">Ai-910</strain>
    </source>
</reference>
<evidence type="ECO:0000313" key="2">
    <source>
        <dbReference type="Proteomes" id="UP001056426"/>
    </source>
</evidence>
<organism evidence="1 2">
    <name type="scientific">Xiashengella succiniciproducens</name>
    <dbReference type="NCBI Taxonomy" id="2949635"/>
    <lineage>
        <taxon>Bacteria</taxon>
        <taxon>Pseudomonadati</taxon>
        <taxon>Bacteroidota</taxon>
        <taxon>Bacteroidia</taxon>
        <taxon>Marinilabiliales</taxon>
        <taxon>Marinilabiliaceae</taxon>
        <taxon>Xiashengella</taxon>
    </lineage>
</organism>
<dbReference type="Proteomes" id="UP001056426">
    <property type="component" value="Chromosome"/>
</dbReference>
<dbReference type="EMBL" id="CP098400">
    <property type="protein sequence ID" value="URW80668.1"/>
    <property type="molecule type" value="Genomic_DNA"/>
</dbReference>
<sequence length="850" mass="98758">MIIDKIRNKFKEITTPILLFFDPEQEYREEVLAIDEPDFKVLEVNNNYFKVKYEIEILHPGSKFLLYHPFARPSKYSIKEYPLADLLYANQELIVDESADILSKYAIHHAHAPLILQYKRFVKAAKYQTKLLPVLTAKPFNEYKFKNAILSLILNEKKIANDTFNLIGLFELLNQSEEQWDKQWKAITREKLTDVITEIVYNCTHIQLEEVSANALQSLFLKLKYNIITKNSKEASSKDPYKQLKITDDVTLSKIDVFFKEWSDDKTKGAQLEEVMLNLGKGIDETKIVEAYDGTLTFGIKTQQIMQHEIKKLLADIKDNPNQVVETLKDWQVNNEVNEDFDQEIDFIKYTALYYRLRRNYSDFDFNFIEDYIQKYQQELYKLDGYYRHAYTAYQHIEKEKEAKDFTEVFQELNKNYDQFLIEINQAWMKILAENDFNLNATKIKKQYNFYKDFVAVNPNKKVVIISDGFRFELAKDLINELKVDATNAIDLEAIVASIPSYTNLGMSNLLPNNGIEAIVGENSIDYAINGIKTNSTNREKILQQVEPNALVLDYASFMRLGVVGQREILKPARLVYIYHNWMDNIGDKRSSEYYTFEAAEQCVDQLKLLIKKLYSSLNIYNIYVTADHGFLFNYNEIKENSRQVFPSVTNCLKEHTRFCITLDKQKSKDLFTVPLENTTNIQTEAAVLLPKGINRFRKLGGFGVQFVHGGASLQELIVPVIQLSRQRNTKFEEVTFTRLDQVRSMATSSAKFKILQDQAVGDKYKGTSVLFALYDLDNHLISNEVEIKLEAVSEQPSERMFEFKLDLNALGSSTQTAYLKAYNTKDLDRLNPIINDLIKINTLTEIDEF</sequence>
<dbReference type="KEGG" id="alkq:M9189_04800"/>
<dbReference type="Pfam" id="PF08665">
    <property type="entry name" value="PglZ"/>
    <property type="match status" value="1"/>
</dbReference>
<dbReference type="RefSeq" id="WP_250725041.1">
    <property type="nucleotide sequence ID" value="NZ_CP098400.1"/>
</dbReference>
<accession>A0A9J6ZRV4</accession>